<accession>A0A5B7E6C0</accession>
<comment type="caution">
    <text evidence="2">The sequence shown here is derived from an EMBL/GenBank/DDBJ whole genome shotgun (WGS) entry which is preliminary data.</text>
</comment>
<evidence type="ECO:0000313" key="2">
    <source>
        <dbReference type="EMBL" id="MPC29551.1"/>
    </source>
</evidence>
<protein>
    <submittedName>
        <fullName evidence="2">Uncharacterized protein</fullName>
    </submittedName>
</protein>
<sequence>MGAKRETPVNTKQRAHPIPFLPFPASSPSPPPSPFLPALSQEHYTLRDKKKEVPVSLQIK</sequence>
<keyword evidence="3" id="KW-1185">Reference proteome</keyword>
<reference evidence="2 3" key="1">
    <citation type="submission" date="2019-05" db="EMBL/GenBank/DDBJ databases">
        <title>Another draft genome of Portunus trituberculatus and its Hox gene families provides insights of decapod evolution.</title>
        <authorList>
            <person name="Jeong J.-H."/>
            <person name="Song I."/>
            <person name="Kim S."/>
            <person name="Choi T."/>
            <person name="Kim D."/>
            <person name="Ryu S."/>
            <person name="Kim W."/>
        </authorList>
    </citation>
    <scope>NUCLEOTIDE SEQUENCE [LARGE SCALE GENOMIC DNA]</scope>
    <source>
        <tissue evidence="2">Muscle</tissue>
    </source>
</reference>
<evidence type="ECO:0000256" key="1">
    <source>
        <dbReference type="SAM" id="MobiDB-lite"/>
    </source>
</evidence>
<dbReference type="EMBL" id="VSRR010002091">
    <property type="protein sequence ID" value="MPC29551.1"/>
    <property type="molecule type" value="Genomic_DNA"/>
</dbReference>
<dbReference type="AlphaFoldDB" id="A0A5B7E6C0"/>
<organism evidence="2 3">
    <name type="scientific">Portunus trituberculatus</name>
    <name type="common">Swimming crab</name>
    <name type="synonym">Neptunus trituberculatus</name>
    <dbReference type="NCBI Taxonomy" id="210409"/>
    <lineage>
        <taxon>Eukaryota</taxon>
        <taxon>Metazoa</taxon>
        <taxon>Ecdysozoa</taxon>
        <taxon>Arthropoda</taxon>
        <taxon>Crustacea</taxon>
        <taxon>Multicrustacea</taxon>
        <taxon>Malacostraca</taxon>
        <taxon>Eumalacostraca</taxon>
        <taxon>Eucarida</taxon>
        <taxon>Decapoda</taxon>
        <taxon>Pleocyemata</taxon>
        <taxon>Brachyura</taxon>
        <taxon>Eubrachyura</taxon>
        <taxon>Portunoidea</taxon>
        <taxon>Portunidae</taxon>
        <taxon>Portuninae</taxon>
        <taxon>Portunus</taxon>
    </lineage>
</organism>
<feature type="compositionally biased region" description="Pro residues" evidence="1">
    <location>
        <begin position="19"/>
        <end position="35"/>
    </location>
</feature>
<name>A0A5B7E6C0_PORTR</name>
<gene>
    <name evidence="2" type="ORF">E2C01_022792</name>
</gene>
<feature type="region of interest" description="Disordered" evidence="1">
    <location>
        <begin position="1"/>
        <end position="36"/>
    </location>
</feature>
<evidence type="ECO:0000313" key="3">
    <source>
        <dbReference type="Proteomes" id="UP000324222"/>
    </source>
</evidence>
<dbReference type="Proteomes" id="UP000324222">
    <property type="component" value="Unassembled WGS sequence"/>
</dbReference>
<proteinExistence type="predicted"/>